<dbReference type="Gene3D" id="3.10.20.90">
    <property type="entry name" value="Phosphatidylinositol 3-kinase Catalytic Subunit, Chain A, domain 1"/>
    <property type="match status" value="1"/>
</dbReference>
<protein>
    <recommendedName>
        <fullName evidence="6">Auxin-responsive protein</fullName>
    </recommendedName>
</protein>
<gene>
    <name evidence="8" type="ORF">Nepgr_015505</name>
</gene>
<evidence type="ECO:0000256" key="4">
    <source>
        <dbReference type="ARBA" id="ARBA00023242"/>
    </source>
</evidence>
<evidence type="ECO:0000256" key="5">
    <source>
        <dbReference type="ARBA" id="ARBA00023294"/>
    </source>
</evidence>
<sequence>MRTRSINHPTMQSSCPTFDEAKAEVHAPTLQKAQLCSTESNSLQGNPPEEDEVNKKGNQIAVATNGEKIVSETTLEPDKLNLFTVKRSNTLVPLQLESSTVDVDTHRSDLADLNGSLVPYKDAPDWLPSPSTVQSLNGLIRSPYQNPWVLFSDVITPSMPQLGNESWDENSNIMKCSSHADQPASSPDSLRVLSDEANNQSGIYSCLELDEANGACAIVDSSILNSVLSQCPLKDSGFPYSSDCPHTQYTTPSIADSEAFSLQDLTDNSSGTSWSNGDFDEGRLLQNGSWQHVAPPMRTYTKVQKAGSVGWSIDVTSFNNYDELRSAIECMFGLEGLLDDQRGSGWKLVYVDFEDDVILVGDDPWEEFIRCIQSIRVLSPSELQQMSEEGMQLLSSNTPIQGIDDF</sequence>
<comment type="similarity">
    <text evidence="6">Belongs to the Aux/IAA family.</text>
</comment>
<dbReference type="InterPro" id="IPR053793">
    <property type="entry name" value="PB1-like"/>
</dbReference>
<keyword evidence="4 6" id="KW-0539">Nucleus</keyword>
<organism evidence="8 9">
    <name type="scientific">Nepenthes gracilis</name>
    <name type="common">Slender pitcher plant</name>
    <dbReference type="NCBI Taxonomy" id="150966"/>
    <lineage>
        <taxon>Eukaryota</taxon>
        <taxon>Viridiplantae</taxon>
        <taxon>Streptophyta</taxon>
        <taxon>Embryophyta</taxon>
        <taxon>Tracheophyta</taxon>
        <taxon>Spermatophyta</taxon>
        <taxon>Magnoliopsida</taxon>
        <taxon>eudicotyledons</taxon>
        <taxon>Gunneridae</taxon>
        <taxon>Pentapetalae</taxon>
        <taxon>Caryophyllales</taxon>
        <taxon>Nepenthaceae</taxon>
        <taxon>Nepenthes</taxon>
    </lineage>
</organism>
<feature type="domain" description="PB1" evidence="7">
    <location>
        <begin position="298"/>
        <end position="382"/>
    </location>
</feature>
<dbReference type="PANTHER" id="PTHR31384:SF10">
    <property type="entry name" value="AUXIN RESPONSE FACTOR 5"/>
    <property type="match status" value="1"/>
</dbReference>
<comment type="subcellular location">
    <subcellularLocation>
        <location evidence="1 6">Nucleus</location>
    </subcellularLocation>
</comment>
<dbReference type="InterPro" id="IPR033389">
    <property type="entry name" value="AUX/IAA_dom"/>
</dbReference>
<comment type="function">
    <text evidence="6">Aux/IAA proteins are short-lived transcriptional factors that function as repressors of early auxin response genes at low auxin concentrations.</text>
</comment>
<keyword evidence="2 6" id="KW-0805">Transcription regulation</keyword>
<evidence type="ECO:0000256" key="6">
    <source>
        <dbReference type="RuleBase" id="RU004549"/>
    </source>
</evidence>
<dbReference type="FunFam" id="3.10.20.90:FF:000047">
    <property type="entry name" value="Auxin response factor"/>
    <property type="match status" value="1"/>
</dbReference>
<evidence type="ECO:0000313" key="9">
    <source>
        <dbReference type="Proteomes" id="UP001279734"/>
    </source>
</evidence>
<dbReference type="PANTHER" id="PTHR31384">
    <property type="entry name" value="AUXIN RESPONSE FACTOR 4-RELATED"/>
    <property type="match status" value="1"/>
</dbReference>
<dbReference type="GO" id="GO:0009734">
    <property type="term" value="P:auxin-activated signaling pathway"/>
    <property type="evidence" value="ECO:0007669"/>
    <property type="project" value="UniProtKB-UniRule"/>
</dbReference>
<evidence type="ECO:0000313" key="8">
    <source>
        <dbReference type="EMBL" id="GMH13664.1"/>
    </source>
</evidence>
<keyword evidence="5 6" id="KW-0927">Auxin signaling pathway</keyword>
<dbReference type="Proteomes" id="UP001279734">
    <property type="component" value="Unassembled WGS sequence"/>
</dbReference>
<keyword evidence="9" id="KW-1185">Reference proteome</keyword>
<evidence type="ECO:0000256" key="2">
    <source>
        <dbReference type="ARBA" id="ARBA00023015"/>
    </source>
</evidence>
<dbReference type="GO" id="GO:0006355">
    <property type="term" value="P:regulation of DNA-templated transcription"/>
    <property type="evidence" value="ECO:0007669"/>
    <property type="project" value="InterPro"/>
</dbReference>
<accession>A0AAD3XR63</accession>
<evidence type="ECO:0000256" key="1">
    <source>
        <dbReference type="ARBA" id="ARBA00004123"/>
    </source>
</evidence>
<dbReference type="AlphaFoldDB" id="A0AAD3XR63"/>
<keyword evidence="6" id="KW-0678">Repressor</keyword>
<dbReference type="PROSITE" id="PS51745">
    <property type="entry name" value="PB1"/>
    <property type="match status" value="1"/>
</dbReference>
<dbReference type="SUPFAM" id="SSF54277">
    <property type="entry name" value="CAD &amp; PB1 domains"/>
    <property type="match status" value="1"/>
</dbReference>
<comment type="subunit">
    <text evidence="6">Homodimers and heterodimers.</text>
</comment>
<dbReference type="GO" id="GO:0003677">
    <property type="term" value="F:DNA binding"/>
    <property type="evidence" value="ECO:0007669"/>
    <property type="project" value="InterPro"/>
</dbReference>
<evidence type="ECO:0000256" key="3">
    <source>
        <dbReference type="ARBA" id="ARBA00023163"/>
    </source>
</evidence>
<dbReference type="EMBL" id="BSYO01000013">
    <property type="protein sequence ID" value="GMH13664.1"/>
    <property type="molecule type" value="Genomic_DNA"/>
</dbReference>
<reference evidence="8" key="1">
    <citation type="submission" date="2023-05" db="EMBL/GenBank/DDBJ databases">
        <title>Nepenthes gracilis genome sequencing.</title>
        <authorList>
            <person name="Fukushima K."/>
        </authorList>
    </citation>
    <scope>NUCLEOTIDE SEQUENCE</scope>
    <source>
        <strain evidence="8">SING2019-196</strain>
    </source>
</reference>
<keyword evidence="3 6" id="KW-0804">Transcription</keyword>
<name>A0AAD3XR63_NEPGR</name>
<dbReference type="InterPro" id="IPR044835">
    <property type="entry name" value="ARF_plant"/>
</dbReference>
<dbReference type="Pfam" id="PF02309">
    <property type="entry name" value="AUX_IAA"/>
    <property type="match status" value="1"/>
</dbReference>
<dbReference type="GO" id="GO:0005634">
    <property type="term" value="C:nucleus"/>
    <property type="evidence" value="ECO:0007669"/>
    <property type="project" value="UniProtKB-SubCell"/>
</dbReference>
<proteinExistence type="inferred from homology"/>
<comment type="caution">
    <text evidence="8">The sequence shown here is derived from an EMBL/GenBank/DDBJ whole genome shotgun (WGS) entry which is preliminary data.</text>
</comment>
<evidence type="ECO:0000259" key="7">
    <source>
        <dbReference type="PROSITE" id="PS51745"/>
    </source>
</evidence>